<keyword evidence="2" id="KW-0378">Hydrolase</keyword>
<dbReference type="EMBL" id="QJKH01000019">
    <property type="protein sequence ID" value="PXX75203.1"/>
    <property type="molecule type" value="Genomic_DNA"/>
</dbReference>
<dbReference type="RefSeq" id="WP_022938205.1">
    <property type="nucleotide sequence ID" value="NZ_CABKRQ010000005.1"/>
</dbReference>
<evidence type="ECO:0000313" key="3">
    <source>
        <dbReference type="Proteomes" id="UP000247612"/>
    </source>
</evidence>
<dbReference type="Proteomes" id="UP000247612">
    <property type="component" value="Unassembled WGS sequence"/>
</dbReference>
<dbReference type="STRING" id="1034346.GCA_000313565_01900"/>
<gene>
    <name evidence="2" type="ORF">DES51_11919</name>
</gene>
<dbReference type="SUPFAM" id="SSF53474">
    <property type="entry name" value="alpha/beta-Hydrolases"/>
    <property type="match status" value="1"/>
</dbReference>
<dbReference type="OrthoDB" id="9806902at2"/>
<keyword evidence="3" id="KW-1185">Reference proteome</keyword>
<evidence type="ECO:0000313" key="2">
    <source>
        <dbReference type="EMBL" id="PXX75203.1"/>
    </source>
</evidence>
<dbReference type="InterPro" id="IPR022742">
    <property type="entry name" value="Hydrolase_4"/>
</dbReference>
<dbReference type="InterPro" id="IPR051044">
    <property type="entry name" value="MAG_DAG_Lipase"/>
</dbReference>
<protein>
    <submittedName>
        <fullName evidence="2">Alpha-beta hydrolase superfamily lysophospholipase</fullName>
    </submittedName>
</protein>
<comment type="caution">
    <text evidence="2">The sequence shown here is derived from an EMBL/GenBank/DDBJ whole genome shotgun (WGS) entry which is preliminary data.</text>
</comment>
<feature type="domain" description="Serine aminopeptidase S33" evidence="1">
    <location>
        <begin position="28"/>
        <end position="290"/>
    </location>
</feature>
<sequence>MSKIKNETITSAYDQTQLALLSVEPEGEIKGIIQMVHGMAEHKERYLETMEYFADHGFVCVMHDHRGHGDSVASQDDYGYFNDINGDAVVDDVALITDMLKARYPGLPLILFGHSMGSLIVRAYMKRYDDKINGLIVCGSPSKRTTLPAEKLFIQLMIKLKGERYRSAFINKLSFGAYNKRFSQEKSENAWICSDPEVVRAYDASEKCGFTFTLNGFMNVLNLMEKTYSKNYWQMKNRYVPILFIIGSDDPCAVDMEQFKASVNFMCQVGYENISNKIYPNVRHEILNDLSKNEVRSDMLAFIEKAIQK</sequence>
<dbReference type="PANTHER" id="PTHR11614">
    <property type="entry name" value="PHOSPHOLIPASE-RELATED"/>
    <property type="match status" value="1"/>
</dbReference>
<dbReference type="AlphaFoldDB" id="A0A318KHS6"/>
<accession>A0A318KHS6</accession>
<proteinExistence type="predicted"/>
<reference evidence="2 3" key="1">
    <citation type="submission" date="2018-05" db="EMBL/GenBank/DDBJ databases">
        <title>Genomic Encyclopedia of Type Strains, Phase IV (KMG-IV): sequencing the most valuable type-strain genomes for metagenomic binning, comparative biology and taxonomic classification.</title>
        <authorList>
            <person name="Goeker M."/>
        </authorList>
    </citation>
    <scope>NUCLEOTIDE SEQUENCE [LARGE SCALE GENOMIC DNA]</scope>
    <source>
        <strain evidence="2 3">JC118</strain>
    </source>
</reference>
<organism evidence="2 3">
    <name type="scientific">Dielma fastidiosa</name>
    <dbReference type="NCBI Taxonomy" id="1034346"/>
    <lineage>
        <taxon>Bacteria</taxon>
        <taxon>Bacillati</taxon>
        <taxon>Bacillota</taxon>
        <taxon>Erysipelotrichia</taxon>
        <taxon>Erysipelotrichales</taxon>
        <taxon>Erysipelotrichaceae</taxon>
        <taxon>Dielma</taxon>
    </lineage>
</organism>
<dbReference type="Gene3D" id="3.40.50.1820">
    <property type="entry name" value="alpha/beta hydrolase"/>
    <property type="match status" value="1"/>
</dbReference>
<evidence type="ECO:0000259" key="1">
    <source>
        <dbReference type="Pfam" id="PF12146"/>
    </source>
</evidence>
<name>A0A318KHS6_9FIRM</name>
<dbReference type="GO" id="GO:0016787">
    <property type="term" value="F:hydrolase activity"/>
    <property type="evidence" value="ECO:0007669"/>
    <property type="project" value="UniProtKB-KW"/>
</dbReference>
<dbReference type="Pfam" id="PF12146">
    <property type="entry name" value="Hydrolase_4"/>
    <property type="match status" value="1"/>
</dbReference>
<dbReference type="InterPro" id="IPR029058">
    <property type="entry name" value="AB_hydrolase_fold"/>
</dbReference>